<dbReference type="PRINTS" id="PR00722">
    <property type="entry name" value="CHYMOTRYPSIN"/>
</dbReference>
<protein>
    <submittedName>
        <fullName evidence="4">Masquerade-like serine proteinase-like protein 3</fullName>
    </submittedName>
</protein>
<dbReference type="CDD" id="cd00190">
    <property type="entry name" value="Tryp_SPc"/>
    <property type="match status" value="1"/>
</dbReference>
<dbReference type="Pfam" id="PF18322">
    <property type="entry name" value="CLIP_1"/>
    <property type="match status" value="2"/>
</dbReference>
<feature type="compositionally biased region" description="Low complexity" evidence="1">
    <location>
        <begin position="265"/>
        <end position="274"/>
    </location>
</feature>
<feature type="domain" description="Peptidase S1" evidence="3">
    <location>
        <begin position="300"/>
        <end position="584"/>
    </location>
</feature>
<evidence type="ECO:0000256" key="2">
    <source>
        <dbReference type="SAM" id="SignalP"/>
    </source>
</evidence>
<feature type="region of interest" description="Disordered" evidence="1">
    <location>
        <begin position="254"/>
        <end position="291"/>
    </location>
</feature>
<dbReference type="PANTHER" id="PTHR24258:SF129">
    <property type="entry name" value="LP15124P-RELATED"/>
    <property type="match status" value="1"/>
</dbReference>
<dbReference type="SUPFAM" id="SSF50494">
    <property type="entry name" value="Trypsin-like serine proteases"/>
    <property type="match status" value="1"/>
</dbReference>
<dbReference type="Gene3D" id="2.40.10.10">
    <property type="entry name" value="Trypsin-like serine proteases"/>
    <property type="match status" value="2"/>
</dbReference>
<evidence type="ECO:0000256" key="1">
    <source>
        <dbReference type="SAM" id="MobiDB-lite"/>
    </source>
</evidence>
<name>C3UPD8_PENMO</name>
<organism evidence="4">
    <name type="scientific">Penaeus monodon</name>
    <name type="common">Giant tiger prawn</name>
    <dbReference type="NCBI Taxonomy" id="6687"/>
    <lineage>
        <taxon>Eukaryota</taxon>
        <taxon>Metazoa</taxon>
        <taxon>Ecdysozoa</taxon>
        <taxon>Arthropoda</taxon>
        <taxon>Crustacea</taxon>
        <taxon>Multicrustacea</taxon>
        <taxon>Malacostraca</taxon>
        <taxon>Eumalacostraca</taxon>
        <taxon>Eucarida</taxon>
        <taxon>Decapoda</taxon>
        <taxon>Dendrobranchiata</taxon>
        <taxon>Penaeoidea</taxon>
        <taxon>Penaeidae</taxon>
        <taxon>Penaeus</taxon>
    </lineage>
</organism>
<dbReference type="PROSITE" id="PS50240">
    <property type="entry name" value="TRYPSIN_DOM"/>
    <property type="match status" value="1"/>
</dbReference>
<dbReference type="InterPro" id="IPR043504">
    <property type="entry name" value="Peptidase_S1_PA_chymotrypsin"/>
</dbReference>
<dbReference type="EMBL" id="FJ620689">
    <property type="protein sequence ID" value="ACP19563.1"/>
    <property type="molecule type" value="mRNA"/>
</dbReference>
<dbReference type="GO" id="GO:0004252">
    <property type="term" value="F:serine-type endopeptidase activity"/>
    <property type="evidence" value="ECO:0007669"/>
    <property type="project" value="InterPro"/>
</dbReference>
<dbReference type="InterPro" id="IPR009003">
    <property type="entry name" value="Peptidase_S1_PA"/>
</dbReference>
<sequence length="585" mass="63499">MLLLVLPLLAMATGVTAQADGSFWWLKKNTTSAPETGSLETSAPEEVYCECVQYYLCVDGVINTAGVGVLDVRSGGPRPVPVTNVETCPGDFDVCCKLPGFNETTSTTTTTTAMPTLPPDTPCECISFINCSLDKMVHNGGGNTTLELPGLGKYSHSQCHQALAVCCALEPTTTTTASPFPPIQGDGAPNALSSTACKCVDVFQCGPDGHIITSGMGLIDIRSGVRATQPLPRDECDDPLQVCCRPPKDTHIQPINPGSSAVNVTTTTTTTTTTTPPPTTTPKPAKDCGTRNANGVRARILGFREGESQFGEFPWVATVVRRESLMGKVHHLFVGGATLINPRVVLTAAHKVQGLQPDKLVVRLGEWDTQSTLEAFPHQDRVVEAVEIHPRFHPRALFHDVALLFLKKKIELAPHIATICLAESWDEVDPDACVINGFGKDGFEDQGEYQKIMKSLTLPLVESHECQSALRTTRLGRFFRLHDSFICAGGVKGKDACKGDGGGPLACPRIDDPTRYLLMGITALGHRLRRGRPARRLRQRACSCGVDNSRRLDSQITQLRQLQRQQRRPRPLTSFRIFLQGGKRL</sequence>
<evidence type="ECO:0000313" key="4">
    <source>
        <dbReference type="EMBL" id="ACP19563.1"/>
    </source>
</evidence>
<feature type="chain" id="PRO_5002933157" evidence="2">
    <location>
        <begin position="18"/>
        <end position="585"/>
    </location>
</feature>
<dbReference type="MEROPS" id="S01.960"/>
<evidence type="ECO:0000259" key="3">
    <source>
        <dbReference type="PROSITE" id="PS50240"/>
    </source>
</evidence>
<dbReference type="Pfam" id="PF00089">
    <property type="entry name" value="Trypsin"/>
    <property type="match status" value="1"/>
</dbReference>
<feature type="signal peptide" evidence="2">
    <location>
        <begin position="1"/>
        <end position="17"/>
    </location>
</feature>
<dbReference type="InterPro" id="IPR001314">
    <property type="entry name" value="Peptidase_S1A"/>
</dbReference>
<dbReference type="OrthoDB" id="5949700at2759"/>
<dbReference type="GO" id="GO:0006508">
    <property type="term" value="P:proteolysis"/>
    <property type="evidence" value="ECO:0007669"/>
    <property type="project" value="InterPro"/>
</dbReference>
<dbReference type="SMART" id="SM00020">
    <property type="entry name" value="Tryp_SPc"/>
    <property type="match status" value="1"/>
</dbReference>
<dbReference type="PANTHER" id="PTHR24258">
    <property type="entry name" value="SERINE PROTEASE-RELATED"/>
    <property type="match status" value="1"/>
</dbReference>
<dbReference type="InterPro" id="IPR041515">
    <property type="entry name" value="PPAF-2-like_Clip"/>
</dbReference>
<dbReference type="InterPro" id="IPR001254">
    <property type="entry name" value="Trypsin_dom"/>
</dbReference>
<keyword evidence="2" id="KW-0732">Signal</keyword>
<reference evidence="4" key="1">
    <citation type="journal article" date="2009" name="Dev. Comp. Immunol.">
        <title>Gene silencing of a prophenoloxidase activating enzyme in the shrimp, Penaeus monodon, increases susceptibility to Vibrio harveyi infection.</title>
        <authorList>
            <person name="Charoensapsri W."/>
            <person name="Amparyup P."/>
            <person name="Hirono I."/>
            <person name="Aoki T."/>
            <person name="Tassanakajon A."/>
        </authorList>
    </citation>
    <scope>NUCLEOTIDE SEQUENCE</scope>
</reference>
<accession>C3UPD8</accession>
<proteinExistence type="evidence at transcript level"/>
<dbReference type="AlphaFoldDB" id="C3UPD8"/>